<proteinExistence type="predicted"/>
<comment type="caution">
    <text evidence="3">The sequence shown here is derived from an EMBL/GenBank/DDBJ whole genome shotgun (WGS) entry which is preliminary data.</text>
</comment>
<feature type="compositionally biased region" description="Polar residues" evidence="1">
    <location>
        <begin position="36"/>
        <end position="54"/>
    </location>
</feature>
<protein>
    <submittedName>
        <fullName evidence="3">Uncharacterized protein</fullName>
    </submittedName>
</protein>
<sequence>MWKLSILLTLFLFLNSCTSETSNPESSDGPVDSRAKSTQPVANGSQEQKASNNADTTDFRIAFNRFFQALQAGDTSTLNEFIHPQYGVWFIEQPGAVPKMTLVGNIQSFKREYQNRSFLSVAEEMKKCNLQKEPFPKFSCDDLNYDAGKTGYSKDGCFVWKPEKFVKSGYWNYADLSLQQVKRVQTTLPLVKKSVLHTNTSFEFHFGYIDDHWRLLFAKLIYPCSA</sequence>
<feature type="region of interest" description="Disordered" evidence="1">
    <location>
        <begin position="20"/>
        <end position="54"/>
    </location>
</feature>
<evidence type="ECO:0000313" key="3">
    <source>
        <dbReference type="EMBL" id="MFD2514642.1"/>
    </source>
</evidence>
<feature type="chain" id="PRO_5046322949" evidence="2">
    <location>
        <begin position="22"/>
        <end position="226"/>
    </location>
</feature>
<gene>
    <name evidence="3" type="ORF">ACFSRY_12270</name>
</gene>
<evidence type="ECO:0000256" key="2">
    <source>
        <dbReference type="SAM" id="SignalP"/>
    </source>
</evidence>
<dbReference type="RefSeq" id="WP_377507658.1">
    <property type="nucleotide sequence ID" value="NZ_JBHULU010000015.1"/>
</dbReference>
<keyword evidence="4" id="KW-1185">Reference proteome</keyword>
<accession>A0ABW5ILV4</accession>
<keyword evidence="2" id="KW-0732">Signal</keyword>
<dbReference type="EMBL" id="JBHULU010000015">
    <property type="protein sequence ID" value="MFD2514642.1"/>
    <property type="molecule type" value="Genomic_DNA"/>
</dbReference>
<reference evidence="4" key="1">
    <citation type="journal article" date="2019" name="Int. J. Syst. Evol. Microbiol.">
        <title>The Global Catalogue of Microorganisms (GCM) 10K type strain sequencing project: providing services to taxonomists for standard genome sequencing and annotation.</title>
        <authorList>
            <consortium name="The Broad Institute Genomics Platform"/>
            <consortium name="The Broad Institute Genome Sequencing Center for Infectious Disease"/>
            <person name="Wu L."/>
            <person name="Ma J."/>
        </authorList>
    </citation>
    <scope>NUCLEOTIDE SEQUENCE [LARGE SCALE GENOMIC DNA]</scope>
    <source>
        <strain evidence="4">KCTC 42498</strain>
    </source>
</reference>
<dbReference type="Proteomes" id="UP001597544">
    <property type="component" value="Unassembled WGS sequence"/>
</dbReference>
<evidence type="ECO:0000256" key="1">
    <source>
        <dbReference type="SAM" id="MobiDB-lite"/>
    </source>
</evidence>
<evidence type="ECO:0000313" key="4">
    <source>
        <dbReference type="Proteomes" id="UP001597544"/>
    </source>
</evidence>
<feature type="signal peptide" evidence="2">
    <location>
        <begin position="1"/>
        <end position="21"/>
    </location>
</feature>
<organism evidence="3 4">
    <name type="scientific">Pontibacter locisalis</name>
    <dbReference type="NCBI Taxonomy" id="1719035"/>
    <lineage>
        <taxon>Bacteria</taxon>
        <taxon>Pseudomonadati</taxon>
        <taxon>Bacteroidota</taxon>
        <taxon>Cytophagia</taxon>
        <taxon>Cytophagales</taxon>
        <taxon>Hymenobacteraceae</taxon>
        <taxon>Pontibacter</taxon>
    </lineage>
</organism>
<name>A0ABW5ILV4_9BACT</name>